<accession>A0A0H4PFV7</accession>
<proteinExistence type="predicted"/>
<protein>
    <recommendedName>
        <fullName evidence="3">YceI family protein</fullName>
    </recommendedName>
</protein>
<dbReference type="STRING" id="320787.CA2015_3729"/>
<reference evidence="1 2" key="1">
    <citation type="submission" date="2015-07" db="EMBL/GenBank/DDBJ databases">
        <authorList>
            <person name="Kim K.M."/>
        </authorList>
    </citation>
    <scope>NUCLEOTIDE SEQUENCE [LARGE SCALE GENOMIC DNA]</scope>
    <source>
        <strain evidence="1 2">KCTC 12363</strain>
    </source>
</reference>
<name>A0A0H4PFV7_9BACT</name>
<keyword evidence="2" id="KW-1185">Reference proteome</keyword>
<dbReference type="KEGG" id="camu:CA2015_3729"/>
<dbReference type="AlphaFoldDB" id="A0A0H4PFV7"/>
<dbReference type="OrthoDB" id="9794147at2"/>
<evidence type="ECO:0000313" key="2">
    <source>
        <dbReference type="Proteomes" id="UP000036520"/>
    </source>
</evidence>
<evidence type="ECO:0000313" key="1">
    <source>
        <dbReference type="EMBL" id="AKP53104.1"/>
    </source>
</evidence>
<sequence length="178" mass="20012">MRIAFLLACCFFLFGFYEKEALIINQTEIIVKGKTTFGSFECSYEHQGKRDTLLFDSKSTGITSLDFEIPITAFGCGNFLLNSDFKKTLKAEEYPLCLVSVNNLQRGSQAIVGDIYLQMAGKELYLESETFYKLKDRLQGTLHLSTEELGLDAISRLGGLVKVEETIDLEINLYLEGS</sequence>
<dbReference type="EMBL" id="CP012040">
    <property type="protein sequence ID" value="AKP53104.1"/>
    <property type="molecule type" value="Genomic_DNA"/>
</dbReference>
<dbReference type="RefSeq" id="WP_048643245.1">
    <property type="nucleotide sequence ID" value="NZ_CP012040.1"/>
</dbReference>
<evidence type="ECO:0008006" key="3">
    <source>
        <dbReference type="Google" id="ProtNLM"/>
    </source>
</evidence>
<organism evidence="1 2">
    <name type="scientific">Cyclobacterium amurskyense</name>
    <dbReference type="NCBI Taxonomy" id="320787"/>
    <lineage>
        <taxon>Bacteria</taxon>
        <taxon>Pseudomonadati</taxon>
        <taxon>Bacteroidota</taxon>
        <taxon>Cytophagia</taxon>
        <taxon>Cytophagales</taxon>
        <taxon>Cyclobacteriaceae</taxon>
        <taxon>Cyclobacterium</taxon>
    </lineage>
</organism>
<gene>
    <name evidence="1" type="ORF">CA2015_3729</name>
</gene>
<dbReference type="Proteomes" id="UP000036520">
    <property type="component" value="Chromosome"/>
</dbReference>